<reference evidence="2 3" key="1">
    <citation type="journal article" date="2008" name="Nature">
        <title>The genome of the model beetle and pest Tribolium castaneum.</title>
        <authorList>
            <consortium name="Tribolium Genome Sequencing Consortium"/>
            <person name="Richards S."/>
            <person name="Gibbs R.A."/>
            <person name="Weinstock G.M."/>
            <person name="Brown S.J."/>
            <person name="Denell R."/>
            <person name="Beeman R.W."/>
            <person name="Gibbs R."/>
            <person name="Beeman R.W."/>
            <person name="Brown S.J."/>
            <person name="Bucher G."/>
            <person name="Friedrich M."/>
            <person name="Grimmelikhuijzen C.J."/>
            <person name="Klingler M."/>
            <person name="Lorenzen M."/>
            <person name="Richards S."/>
            <person name="Roth S."/>
            <person name="Schroder R."/>
            <person name="Tautz D."/>
            <person name="Zdobnov E.M."/>
            <person name="Muzny D."/>
            <person name="Gibbs R.A."/>
            <person name="Weinstock G.M."/>
            <person name="Attaway T."/>
            <person name="Bell S."/>
            <person name="Buhay C.J."/>
            <person name="Chandrabose M.N."/>
            <person name="Chavez D."/>
            <person name="Clerk-Blankenburg K.P."/>
            <person name="Cree A."/>
            <person name="Dao M."/>
            <person name="Davis C."/>
            <person name="Chacko J."/>
            <person name="Dinh H."/>
            <person name="Dugan-Rocha S."/>
            <person name="Fowler G."/>
            <person name="Garner T.T."/>
            <person name="Garnes J."/>
            <person name="Gnirke A."/>
            <person name="Hawes A."/>
            <person name="Hernandez J."/>
            <person name="Hines S."/>
            <person name="Holder M."/>
            <person name="Hume J."/>
            <person name="Jhangiani S.N."/>
            <person name="Joshi V."/>
            <person name="Khan Z.M."/>
            <person name="Jackson L."/>
            <person name="Kovar C."/>
            <person name="Kowis A."/>
            <person name="Lee S."/>
            <person name="Lewis L.R."/>
            <person name="Margolis J."/>
            <person name="Morgan M."/>
            <person name="Nazareth L.V."/>
            <person name="Nguyen N."/>
            <person name="Okwuonu G."/>
            <person name="Parker D."/>
            <person name="Richards S."/>
            <person name="Ruiz S.J."/>
            <person name="Santibanez J."/>
            <person name="Savard J."/>
            <person name="Scherer S.E."/>
            <person name="Schneider B."/>
            <person name="Sodergren E."/>
            <person name="Tautz D."/>
            <person name="Vattahil S."/>
            <person name="Villasana D."/>
            <person name="White C.S."/>
            <person name="Wright R."/>
            <person name="Park Y."/>
            <person name="Beeman R.W."/>
            <person name="Lord J."/>
            <person name="Oppert B."/>
            <person name="Lorenzen M."/>
            <person name="Brown S."/>
            <person name="Wang L."/>
            <person name="Savard J."/>
            <person name="Tautz D."/>
            <person name="Richards S."/>
            <person name="Weinstock G."/>
            <person name="Gibbs R.A."/>
            <person name="Liu Y."/>
            <person name="Worley K."/>
            <person name="Weinstock G."/>
            <person name="Elsik C.G."/>
            <person name="Reese J.T."/>
            <person name="Elhaik E."/>
            <person name="Landan G."/>
            <person name="Graur D."/>
            <person name="Arensburger P."/>
            <person name="Atkinson P."/>
            <person name="Beeman R.W."/>
            <person name="Beidler J."/>
            <person name="Brown S.J."/>
            <person name="Demuth J.P."/>
            <person name="Drury D.W."/>
            <person name="Du Y.Z."/>
            <person name="Fujiwara H."/>
            <person name="Lorenzen M."/>
            <person name="Maselli V."/>
            <person name="Osanai M."/>
            <person name="Park Y."/>
            <person name="Robertson H.M."/>
            <person name="Tu Z."/>
            <person name="Wang J.J."/>
            <person name="Wang S."/>
            <person name="Richards S."/>
            <person name="Song H."/>
            <person name="Zhang L."/>
            <person name="Sodergren E."/>
            <person name="Werner D."/>
            <person name="Stanke M."/>
            <person name="Morgenstern B."/>
            <person name="Solovyev V."/>
            <person name="Kosarev P."/>
            <person name="Brown G."/>
            <person name="Chen H.C."/>
            <person name="Ermolaeva O."/>
            <person name="Hlavina W."/>
            <person name="Kapustin Y."/>
            <person name="Kiryutin B."/>
            <person name="Kitts P."/>
            <person name="Maglott D."/>
            <person name="Pruitt K."/>
            <person name="Sapojnikov V."/>
            <person name="Souvorov A."/>
            <person name="Mackey A.J."/>
            <person name="Waterhouse R.M."/>
            <person name="Wyder S."/>
            <person name="Zdobnov E.M."/>
            <person name="Zdobnov E.M."/>
            <person name="Wyder S."/>
            <person name="Kriventseva E.V."/>
            <person name="Kadowaki T."/>
            <person name="Bork P."/>
            <person name="Aranda M."/>
            <person name="Bao R."/>
            <person name="Beermann A."/>
            <person name="Berns N."/>
            <person name="Bolognesi R."/>
            <person name="Bonneton F."/>
            <person name="Bopp D."/>
            <person name="Brown S.J."/>
            <person name="Bucher G."/>
            <person name="Butts T."/>
            <person name="Chaumot A."/>
            <person name="Denell R.E."/>
            <person name="Ferrier D.E."/>
            <person name="Friedrich M."/>
            <person name="Gordon C.M."/>
            <person name="Jindra M."/>
            <person name="Klingler M."/>
            <person name="Lan Q."/>
            <person name="Lattorff H.M."/>
            <person name="Laudet V."/>
            <person name="von Levetsow C."/>
            <person name="Liu Z."/>
            <person name="Lutz R."/>
            <person name="Lynch J.A."/>
            <person name="da Fonseca R.N."/>
            <person name="Posnien N."/>
            <person name="Reuter R."/>
            <person name="Roth S."/>
            <person name="Savard J."/>
            <person name="Schinko J.B."/>
            <person name="Schmitt C."/>
            <person name="Schoppmeier M."/>
            <person name="Schroder R."/>
            <person name="Shippy T.D."/>
            <person name="Simonnet F."/>
            <person name="Marques-Souza H."/>
            <person name="Tautz D."/>
            <person name="Tomoyasu Y."/>
            <person name="Trauner J."/>
            <person name="Van der Zee M."/>
            <person name="Vervoort M."/>
            <person name="Wittkopp N."/>
            <person name="Wimmer E.A."/>
            <person name="Yang X."/>
            <person name="Jones A.K."/>
            <person name="Sattelle D.B."/>
            <person name="Ebert P.R."/>
            <person name="Nelson D."/>
            <person name="Scott J.G."/>
            <person name="Beeman R.W."/>
            <person name="Muthukrishnan S."/>
            <person name="Kramer K.J."/>
            <person name="Arakane Y."/>
            <person name="Beeman R.W."/>
            <person name="Zhu Q."/>
            <person name="Hogenkamp D."/>
            <person name="Dixit R."/>
            <person name="Oppert B."/>
            <person name="Jiang H."/>
            <person name="Zou Z."/>
            <person name="Marshall J."/>
            <person name="Elpidina E."/>
            <person name="Vinokurov K."/>
            <person name="Oppert C."/>
            <person name="Zou Z."/>
            <person name="Evans J."/>
            <person name="Lu Z."/>
            <person name="Zhao P."/>
            <person name="Sumathipala N."/>
            <person name="Altincicek B."/>
            <person name="Vilcinskas A."/>
            <person name="Williams M."/>
            <person name="Hultmark D."/>
            <person name="Hetru C."/>
            <person name="Jiang H."/>
            <person name="Grimmelikhuijzen C.J."/>
            <person name="Hauser F."/>
            <person name="Cazzamali G."/>
            <person name="Williamson M."/>
            <person name="Park Y."/>
            <person name="Li B."/>
            <person name="Tanaka Y."/>
            <person name="Predel R."/>
            <person name="Neupert S."/>
            <person name="Schachtner J."/>
            <person name="Verleyen P."/>
            <person name="Raible F."/>
            <person name="Bork P."/>
            <person name="Friedrich M."/>
            <person name="Walden K.K."/>
            <person name="Robertson H.M."/>
            <person name="Angeli S."/>
            <person name="Foret S."/>
            <person name="Bucher G."/>
            <person name="Schuetz S."/>
            <person name="Maleszka R."/>
            <person name="Wimmer E.A."/>
            <person name="Beeman R.W."/>
            <person name="Lorenzen M."/>
            <person name="Tomoyasu Y."/>
            <person name="Miller S.C."/>
            <person name="Grossmann D."/>
            <person name="Bucher G."/>
        </authorList>
    </citation>
    <scope>NUCLEOTIDE SEQUENCE [LARGE SCALE GENOMIC DNA]</scope>
    <source>
        <strain evidence="2 3">Georgia GA2</strain>
    </source>
</reference>
<protein>
    <submittedName>
        <fullName evidence="2">Uncharacterized protein</fullName>
    </submittedName>
</protein>
<reference evidence="2 3" key="2">
    <citation type="journal article" date="2010" name="Nucleic Acids Res.">
        <title>BeetleBase in 2010: revisions to provide comprehensive genomic information for Tribolium castaneum.</title>
        <authorList>
            <person name="Kim H.S."/>
            <person name="Murphy T."/>
            <person name="Xia J."/>
            <person name="Caragea D."/>
            <person name="Park Y."/>
            <person name="Beeman R.W."/>
            <person name="Lorenzen M.D."/>
            <person name="Butcher S."/>
            <person name="Manak J.R."/>
            <person name="Brown S.J."/>
        </authorList>
    </citation>
    <scope>GENOME REANNOTATION</scope>
    <source>
        <strain evidence="2 3">Georgia GA2</strain>
    </source>
</reference>
<evidence type="ECO:0000256" key="1">
    <source>
        <dbReference type="SAM" id="MobiDB-lite"/>
    </source>
</evidence>
<keyword evidence="3" id="KW-1185">Reference proteome</keyword>
<feature type="region of interest" description="Disordered" evidence="1">
    <location>
        <begin position="125"/>
        <end position="154"/>
    </location>
</feature>
<evidence type="ECO:0000313" key="3">
    <source>
        <dbReference type="Proteomes" id="UP000007266"/>
    </source>
</evidence>
<sequence length="404" mass="45608">MINSSFPYKNFAIYVLLTRKAANLTEWMKFLFRNSGRKTGCSGLFFVIRGNSGNVIPSINYAPFGVWAGSGPSMGKKVVGIVKLGRKACNKVLASPEIRAGAGQLALRFDPKEIRRRCPALETGSNCKERDQLQQNSPATDNERITSQKRRSHKEITKNGPYKVVLCWQVRLPMQRRNSDGLTPGVSNFRAFVMSVDLTRLIYVPDEQPDKTFGSSIPNSAIPPLRPFENNIRHSIRPQNPSTIRLFFVRVYPRMGWFVYGKNHTEIFMSLLASIAKVTQTDSYCAHEKFIATLLQFQNRPYASRYTITCAGEAAKNGHYVFCRLDETTREARLTSWAASTGRKLFHAIHNNPFWKLECHVIKALHAMIKPAASKMSRKVFSENIGDLYGLAYRKSNNVNDSGP</sequence>
<gene>
    <name evidence="2" type="primary">GLEAN_08360</name>
    <name evidence="2" type="ORF">TcasGA2_TC008360</name>
</gene>
<proteinExistence type="predicted"/>
<dbReference type="InParanoid" id="D2A1A5"/>
<evidence type="ECO:0000313" key="2">
    <source>
        <dbReference type="EMBL" id="EFA02639.1"/>
    </source>
</evidence>
<name>D2A1A5_TRICA</name>
<dbReference type="EMBL" id="KQ971338">
    <property type="protein sequence ID" value="EFA02639.1"/>
    <property type="molecule type" value="Genomic_DNA"/>
</dbReference>
<dbReference type="HOGENOM" id="CLU_682136_0_0_1"/>
<accession>D2A1A5</accession>
<organism evidence="2 3">
    <name type="scientific">Tribolium castaneum</name>
    <name type="common">Red flour beetle</name>
    <dbReference type="NCBI Taxonomy" id="7070"/>
    <lineage>
        <taxon>Eukaryota</taxon>
        <taxon>Metazoa</taxon>
        <taxon>Ecdysozoa</taxon>
        <taxon>Arthropoda</taxon>
        <taxon>Hexapoda</taxon>
        <taxon>Insecta</taxon>
        <taxon>Pterygota</taxon>
        <taxon>Neoptera</taxon>
        <taxon>Endopterygota</taxon>
        <taxon>Coleoptera</taxon>
        <taxon>Polyphaga</taxon>
        <taxon>Cucujiformia</taxon>
        <taxon>Tenebrionidae</taxon>
        <taxon>Tenebrionidae incertae sedis</taxon>
        <taxon>Tribolium</taxon>
    </lineage>
</organism>
<dbReference type="Proteomes" id="UP000007266">
    <property type="component" value="Linkage group 4"/>
</dbReference>
<dbReference type="AlphaFoldDB" id="D2A1A5"/>